<dbReference type="InterPro" id="IPR002928">
    <property type="entry name" value="Myosin_tail"/>
</dbReference>
<evidence type="ECO:0000256" key="5">
    <source>
        <dbReference type="ARBA" id="ARBA00023054"/>
    </source>
</evidence>
<dbReference type="InterPro" id="IPR001315">
    <property type="entry name" value="CARD"/>
</dbReference>
<dbReference type="GO" id="GO:0005737">
    <property type="term" value="C:cytoplasm"/>
    <property type="evidence" value="ECO:0007669"/>
    <property type="project" value="TreeGrafter"/>
</dbReference>
<evidence type="ECO:0000313" key="15">
    <source>
        <dbReference type="Proteomes" id="UP000472260"/>
    </source>
</evidence>
<dbReference type="PANTHER" id="PTHR13140">
    <property type="entry name" value="MYOSIN"/>
    <property type="match status" value="1"/>
</dbReference>
<dbReference type="GO" id="GO:0016459">
    <property type="term" value="C:myosin complex"/>
    <property type="evidence" value="ECO:0007669"/>
    <property type="project" value="UniProtKB-KW"/>
</dbReference>
<dbReference type="SUPFAM" id="SSF90257">
    <property type="entry name" value="Myosin rod fragments"/>
    <property type="match status" value="4"/>
</dbReference>
<evidence type="ECO:0000259" key="11">
    <source>
        <dbReference type="PROSITE" id="PS50209"/>
    </source>
</evidence>
<sequence length="1813" mass="209889">MSDAEKFLYADRNTINDPLAQADWASKKLVWVPSEKLGFEAGSVKEETGDECLVELVDSGKKIRVNKDDIQKMNPPKFSKVEDMAELTCLNEASVLHNLRERYYSGLIYTYSGLFCVVINPYKHLPIYTEEIVEMYKGKKRHEMPPHIYAITDTAYRSMMQDREDQSILCTGESGAGKTENTKKVIQYLAFVASSFKTKKDQGELEKQLLQANPILEAFGNAKTVKNDNSSRFGKFIRINFDVNGYIVGANIETYLLEKSRAIRQAKDERTFHVFYYLLSGAGDKLRAELCLEDYNKYRFLSNGNVTIPGQQDKELFAETIDSFRIMGIPEEEQTGLLKVVSAVLQLGNMSFKKERNSDQASMPDDTAAQKVSHLLGMNVTDFTRAILTPCIKVGRDYVQKAQTQEQAEFAVEALAKATYERLFRWLVMRINKALDKTKRQGASFIGILDIAGFEIFELNSFEQLCINYTNEKLQQLFNHTMFILEQEEYQREGIEWSFIDFGLDLQPCIELIEKTVGILALLDEECWFPKATDKSFVEKVVQELSSNSKFQKPKKLKDDADFCIIHYAGKVDYKANEWLMKNMDPLNDNVATLLNQSSDKFVSELWKDVDRIVGLDKVAGMAESLHGAVKTRKGMFRTVGQLYKEQLTNLMTTLRNTNPNFVRCIIPNHEKKAGKLAHHLVLDQLRCNGVLEGIRICRQGFPNRIVFQEFRQRYEILTPNAIPKGFMDGKQACVRMIKALELDSNLYRIGQSKVFFRAGVLAHLEEERDLKITDVIITFQAWCRGYVARSQPLLQPTCRDCMRCPFICCKNYFVLVLIVVCWHLCLQEKKQLEERMSEFTTNLAEEEEKSKSLQKLKNKHEAMITDLEDRLRKEEKQRQELEKSRRKLEGDSTELHDQIAELQAQIAELRAQLAKKEEELQAALEEAALKNAAQKNIRELEAQISELQEDLELEKAARAKAEKHRRDLGEELEALKTELEDTLDSTAAQQELRSRETDVAQLKKTLEDEARSHEQMLVEVRQKHNQAFEELNEQLEQAKRSKASVDKAKQALESERNELQIELQSLSQGKNESEHRRKKAESQLQELQVKHGESERQKQELADKVSKMQVELESIQGTLSKVESKSIKAAKDCSTVESQLKDTQALLEEETRQKLELSTRIRQLEDEQNNLKEMLEEEEESKKNVEKQLHTAQFADMKKKVEQEAQSLESMEDGKKKLQREVESIMQQLEERNAGYDKLEKTKTRLQRELDDVLVDQSHLRQTVQELERKQKKFDQILAEEKNISQKYAEERDRAEAEAREKETRALTLTRELEAITDLKDELERVNKQLKTEMEDLMSSKDDAGKSVHELERAKRGMEQQLVEMKTQLEELEDELQLTEDAKLRLEVNMQAIKAQFERDLQSRDEQGEEKRKQLVKQVREIEMELEDERKQRAQAVSVRKKLELDLSELAAQIDNANKARDEALRQLKKLQAQMKDQMREFEDLRLSRDEALNQAKENERKIKSMEAEIMQLHEDLAAADRAKRQIQQERDELQDEINSQNAKNSLSSDEKRRLEARIAQLEEELEEEHLNVELVNDRLKKATLQAEQVTVEVTAERGNSQRLEGLRAQLDRQNKDLKQKLQDLEATVKSKYKSTITALEAKIPQLEEQLDVEMKERQQSTKQVRRMEKKLKEILLQVDDERRNAEQYKNEVGCKLNTRMKQLKRQLEETEEEAARANSSRRKLQRELEDATESASLMNREVSTLKNKLRLKLFSKFVSGRSGVDSDEENDLKSEGSEPTPENQLTCVAPPYFQYFPVCLLSALYFTKKTV</sequence>
<evidence type="ECO:0000256" key="6">
    <source>
        <dbReference type="ARBA" id="ARBA00023123"/>
    </source>
</evidence>
<dbReference type="FunFam" id="1.10.10.820:FF:000001">
    <property type="entry name" value="Myosin heavy chain"/>
    <property type="match status" value="1"/>
</dbReference>
<feature type="region of interest" description="Disordered" evidence="10">
    <location>
        <begin position="1763"/>
        <end position="1785"/>
    </location>
</feature>
<dbReference type="InterPro" id="IPR027417">
    <property type="entry name" value="P-loop_NTPase"/>
</dbReference>
<dbReference type="Gene3D" id="1.20.58.530">
    <property type="match status" value="1"/>
</dbReference>
<dbReference type="InterPro" id="IPR004009">
    <property type="entry name" value="SH3_Myosin"/>
</dbReference>
<keyword evidence="15" id="KW-1185">Reference proteome</keyword>
<dbReference type="Gene3D" id="2.30.30.360">
    <property type="entry name" value="Myosin S1 fragment, N-terminal"/>
    <property type="match status" value="1"/>
</dbReference>
<evidence type="ECO:0000259" key="13">
    <source>
        <dbReference type="PROSITE" id="PS51844"/>
    </source>
</evidence>
<feature type="region of interest" description="Disordered" evidence="10">
    <location>
        <begin position="1524"/>
        <end position="1553"/>
    </location>
</feature>
<dbReference type="FunFam" id="1.20.58.530:FF:000003">
    <property type="entry name" value="Myosin heavy chain 10"/>
    <property type="match status" value="1"/>
</dbReference>
<evidence type="ECO:0000256" key="2">
    <source>
        <dbReference type="ARBA" id="ARBA00022741"/>
    </source>
</evidence>
<dbReference type="GO" id="GO:0048731">
    <property type="term" value="P:system development"/>
    <property type="evidence" value="ECO:0007669"/>
    <property type="project" value="UniProtKB-ARBA"/>
</dbReference>
<dbReference type="Pfam" id="PF02736">
    <property type="entry name" value="Myosin_N"/>
    <property type="match status" value="1"/>
</dbReference>
<feature type="domain" description="Myosin N-terminal SH3-like" evidence="13">
    <location>
        <begin position="25"/>
        <end position="75"/>
    </location>
</feature>
<evidence type="ECO:0000256" key="9">
    <source>
        <dbReference type="PROSITE-ProRule" id="PRU00782"/>
    </source>
</evidence>
<protein>
    <submittedName>
        <fullName evidence="14">Myosin-9-like</fullName>
    </submittedName>
</protein>
<dbReference type="GO" id="GO:0007015">
    <property type="term" value="P:actin filament organization"/>
    <property type="evidence" value="ECO:0007669"/>
    <property type="project" value="TreeGrafter"/>
</dbReference>
<dbReference type="InterPro" id="IPR036961">
    <property type="entry name" value="Kinesin_motor_dom_sf"/>
</dbReference>
<gene>
    <name evidence="14" type="primary">myh9a</name>
</gene>
<dbReference type="Gene3D" id="6.10.250.2420">
    <property type="match status" value="1"/>
</dbReference>
<dbReference type="GO" id="GO:0016020">
    <property type="term" value="C:membrane"/>
    <property type="evidence" value="ECO:0007669"/>
    <property type="project" value="TreeGrafter"/>
</dbReference>
<dbReference type="GO" id="GO:0005516">
    <property type="term" value="F:calmodulin binding"/>
    <property type="evidence" value="ECO:0007669"/>
    <property type="project" value="UniProtKB-KW"/>
</dbReference>
<evidence type="ECO:0000256" key="3">
    <source>
        <dbReference type="ARBA" id="ARBA00022840"/>
    </source>
</evidence>
<dbReference type="PANTHER" id="PTHR13140:SF857">
    <property type="entry name" value="MYOSIN-11"/>
    <property type="match status" value="1"/>
</dbReference>
<dbReference type="GO" id="GO:0051015">
    <property type="term" value="F:actin filament binding"/>
    <property type="evidence" value="ECO:0007669"/>
    <property type="project" value="InterPro"/>
</dbReference>
<dbReference type="FunFam" id="2.30.30.360:FF:000001">
    <property type="entry name" value="Myosin heavy chain"/>
    <property type="match status" value="1"/>
</dbReference>
<evidence type="ECO:0000259" key="12">
    <source>
        <dbReference type="PROSITE" id="PS51456"/>
    </source>
</evidence>
<dbReference type="FunFam" id="1.20.120.720:FF:000002">
    <property type="entry name" value="Myosin heavy chain 10"/>
    <property type="match status" value="1"/>
</dbReference>
<dbReference type="Pfam" id="PF01576">
    <property type="entry name" value="Myosin_tail_1"/>
    <property type="match status" value="1"/>
</dbReference>
<comment type="similarity">
    <text evidence="1 9">Belongs to the TRAFAC class myosin-kinesin ATPase superfamily. Myosin family.</text>
</comment>
<feature type="binding site" evidence="9">
    <location>
        <begin position="172"/>
        <end position="179"/>
    </location>
    <ligand>
        <name>ATP</name>
        <dbReference type="ChEBI" id="CHEBI:30616"/>
    </ligand>
</feature>
<evidence type="ECO:0000256" key="1">
    <source>
        <dbReference type="ARBA" id="ARBA00008314"/>
    </source>
</evidence>
<dbReference type="PROSITE" id="PS51844">
    <property type="entry name" value="SH3_LIKE"/>
    <property type="match status" value="1"/>
</dbReference>
<dbReference type="GO" id="GO:0042981">
    <property type="term" value="P:regulation of apoptotic process"/>
    <property type="evidence" value="ECO:0007669"/>
    <property type="project" value="InterPro"/>
</dbReference>
<feature type="compositionally biased region" description="Basic and acidic residues" evidence="10">
    <location>
        <begin position="1524"/>
        <end position="1533"/>
    </location>
</feature>
<evidence type="ECO:0000256" key="7">
    <source>
        <dbReference type="ARBA" id="ARBA00023175"/>
    </source>
</evidence>
<keyword evidence="6 9" id="KW-0518">Myosin</keyword>
<dbReference type="Gene3D" id="1.20.5.4820">
    <property type="match status" value="1"/>
</dbReference>
<feature type="compositionally biased region" description="Polar residues" evidence="10">
    <location>
        <begin position="1538"/>
        <end position="1549"/>
    </location>
</feature>
<name>A0A671R984_9TELE</name>
<dbReference type="Proteomes" id="UP000472260">
    <property type="component" value="Unassembled WGS sequence"/>
</dbReference>
<keyword evidence="5" id="KW-0175">Coiled coil</keyword>
<dbReference type="Gene3D" id="1.10.10.820">
    <property type="match status" value="1"/>
</dbReference>
<evidence type="ECO:0000256" key="10">
    <source>
        <dbReference type="SAM" id="MobiDB-lite"/>
    </source>
</evidence>
<dbReference type="InterPro" id="IPR008989">
    <property type="entry name" value="Myosin_S1_N"/>
</dbReference>
<dbReference type="Gene3D" id="3.40.850.10">
    <property type="entry name" value="Kinesin motor domain"/>
    <property type="match status" value="1"/>
</dbReference>
<keyword evidence="3 9" id="KW-0067">ATP-binding</keyword>
<dbReference type="InterPro" id="IPR001609">
    <property type="entry name" value="Myosin_head_motor_dom-like"/>
</dbReference>
<dbReference type="SMART" id="SM00242">
    <property type="entry name" value="MYSc"/>
    <property type="match status" value="1"/>
</dbReference>
<dbReference type="Gene3D" id="1.20.120.720">
    <property type="entry name" value="Myosin VI head, motor domain, U50 subdomain"/>
    <property type="match status" value="1"/>
</dbReference>
<keyword evidence="7 9" id="KW-0505">Motor protein</keyword>
<feature type="compositionally biased region" description="Basic and acidic residues" evidence="10">
    <location>
        <begin position="1089"/>
        <end position="1103"/>
    </location>
</feature>
<evidence type="ECO:0000313" key="14">
    <source>
        <dbReference type="Ensembl" id="ENSSANP00000079777.1"/>
    </source>
</evidence>
<evidence type="ECO:0000256" key="4">
    <source>
        <dbReference type="ARBA" id="ARBA00022860"/>
    </source>
</evidence>
<keyword evidence="4" id="KW-0112">Calmodulin-binding</keyword>
<dbReference type="PROSITE" id="PS51456">
    <property type="entry name" value="MYOSIN_MOTOR"/>
    <property type="match status" value="1"/>
</dbReference>
<feature type="region of interest" description="Disordered" evidence="10">
    <location>
        <begin position="1707"/>
        <end position="1734"/>
    </location>
</feature>
<dbReference type="Ensembl" id="ENSSANT00000084787.1">
    <property type="protein sequence ID" value="ENSSANP00000079777.1"/>
    <property type="gene ID" value="ENSSANG00000039578.1"/>
</dbReference>
<keyword evidence="2 9" id="KW-0547">Nucleotide-binding</keyword>
<dbReference type="FunFam" id="3.40.850.10:FF:000175">
    <property type="entry name" value="Myosin heavy chain 9"/>
    <property type="match status" value="1"/>
</dbReference>
<dbReference type="GO" id="GO:0000146">
    <property type="term" value="F:microfilament motor activity"/>
    <property type="evidence" value="ECO:0007669"/>
    <property type="project" value="TreeGrafter"/>
</dbReference>
<dbReference type="FunFam" id="3.30.70.1590:FF:000001">
    <property type="entry name" value="Myosin heavy chain"/>
    <property type="match status" value="1"/>
</dbReference>
<organism evidence="14 15">
    <name type="scientific">Sinocyclocheilus anshuiensis</name>
    <dbReference type="NCBI Taxonomy" id="1608454"/>
    <lineage>
        <taxon>Eukaryota</taxon>
        <taxon>Metazoa</taxon>
        <taxon>Chordata</taxon>
        <taxon>Craniata</taxon>
        <taxon>Vertebrata</taxon>
        <taxon>Euteleostomi</taxon>
        <taxon>Actinopterygii</taxon>
        <taxon>Neopterygii</taxon>
        <taxon>Teleostei</taxon>
        <taxon>Ostariophysi</taxon>
        <taxon>Cypriniformes</taxon>
        <taxon>Cyprinidae</taxon>
        <taxon>Cyprininae</taxon>
        <taxon>Sinocyclocheilus</taxon>
    </lineage>
</organism>
<proteinExistence type="inferred from homology"/>
<feature type="domain" description="Myosin motor" evidence="12">
    <location>
        <begin position="79"/>
        <end position="770"/>
    </location>
</feature>
<keyword evidence="8 9" id="KW-0009">Actin-binding</keyword>
<dbReference type="PRINTS" id="PR00193">
    <property type="entry name" value="MYOSINHEAVY"/>
</dbReference>
<evidence type="ECO:0000256" key="8">
    <source>
        <dbReference type="ARBA" id="ARBA00023203"/>
    </source>
</evidence>
<dbReference type="PROSITE" id="PS50209">
    <property type="entry name" value="CARD"/>
    <property type="match status" value="1"/>
</dbReference>
<dbReference type="Pfam" id="PF00063">
    <property type="entry name" value="Myosin_head"/>
    <property type="match status" value="1"/>
</dbReference>
<reference evidence="14" key="1">
    <citation type="submission" date="2025-08" db="UniProtKB">
        <authorList>
            <consortium name="Ensembl"/>
        </authorList>
    </citation>
    <scope>IDENTIFICATION</scope>
</reference>
<feature type="region of interest" description="Disordered" evidence="10">
    <location>
        <begin position="1063"/>
        <end position="1103"/>
    </location>
</feature>
<dbReference type="SUPFAM" id="SSF52540">
    <property type="entry name" value="P-loop containing nucleoside triphosphate hydrolases"/>
    <property type="match status" value="1"/>
</dbReference>
<feature type="domain" description="CARD" evidence="11">
    <location>
        <begin position="954"/>
        <end position="1038"/>
    </location>
</feature>
<reference evidence="14" key="2">
    <citation type="submission" date="2025-09" db="UniProtKB">
        <authorList>
            <consortium name="Ensembl"/>
        </authorList>
    </citation>
    <scope>IDENTIFICATION</scope>
</reference>
<dbReference type="Gene3D" id="1.20.5.340">
    <property type="match status" value="1"/>
</dbReference>
<accession>A0A671R984</accession>
<dbReference type="GO" id="GO:0005524">
    <property type="term" value="F:ATP binding"/>
    <property type="evidence" value="ECO:0007669"/>
    <property type="project" value="UniProtKB-UniRule"/>
</dbReference>
<feature type="region of interest" description="Actin-binding" evidence="9">
    <location>
        <begin position="648"/>
        <end position="670"/>
    </location>
</feature>